<evidence type="ECO:0000313" key="3">
    <source>
        <dbReference type="Proteomes" id="UP001500279"/>
    </source>
</evidence>
<name>A0ABP3VH49_9BURK</name>
<evidence type="ECO:0000313" key="2">
    <source>
        <dbReference type="EMBL" id="GAA0759155.1"/>
    </source>
</evidence>
<dbReference type="RefSeq" id="WP_141289135.1">
    <property type="nucleotide sequence ID" value="NZ_BAAAEW010000026.1"/>
</dbReference>
<dbReference type="Proteomes" id="UP001500279">
    <property type="component" value="Unassembled WGS sequence"/>
</dbReference>
<proteinExistence type="predicted"/>
<reference evidence="3" key="1">
    <citation type="journal article" date="2019" name="Int. J. Syst. Evol. Microbiol.">
        <title>The Global Catalogue of Microorganisms (GCM) 10K type strain sequencing project: providing services to taxonomists for standard genome sequencing and annotation.</title>
        <authorList>
            <consortium name="The Broad Institute Genomics Platform"/>
            <consortium name="The Broad Institute Genome Sequencing Center for Infectious Disease"/>
            <person name="Wu L."/>
            <person name="Ma J."/>
        </authorList>
    </citation>
    <scope>NUCLEOTIDE SEQUENCE [LARGE SCALE GENOMIC DNA]</scope>
    <source>
        <strain evidence="3">JCM 15503</strain>
    </source>
</reference>
<dbReference type="Gene3D" id="3.40.50.720">
    <property type="entry name" value="NAD(P)-binding Rossmann-like Domain"/>
    <property type="match status" value="1"/>
</dbReference>
<dbReference type="InterPro" id="IPR036291">
    <property type="entry name" value="NAD(P)-bd_dom_sf"/>
</dbReference>
<dbReference type="PANTHER" id="PTHR12126:SF11">
    <property type="entry name" value="NADH DEHYDROGENASE [UBIQUINONE] 1 ALPHA SUBCOMPLEX SUBUNIT 9, MITOCHONDRIAL"/>
    <property type="match status" value="1"/>
</dbReference>
<dbReference type="PANTHER" id="PTHR12126">
    <property type="entry name" value="NADH-UBIQUINONE OXIDOREDUCTASE 39 KDA SUBUNIT-RELATED"/>
    <property type="match status" value="1"/>
</dbReference>
<evidence type="ECO:0000259" key="1">
    <source>
        <dbReference type="Pfam" id="PF01370"/>
    </source>
</evidence>
<gene>
    <name evidence="2" type="ORF">GCM10009107_40320</name>
</gene>
<dbReference type="EMBL" id="BAAAEW010000026">
    <property type="protein sequence ID" value="GAA0759155.1"/>
    <property type="molecule type" value="Genomic_DNA"/>
</dbReference>
<dbReference type="Pfam" id="PF01370">
    <property type="entry name" value="Epimerase"/>
    <property type="match status" value="1"/>
</dbReference>
<sequence length="335" mass="35095">MNQVLILGGSGFVGRTLCELLVRGDDFADGRFHEALGNALGRRDTALRLVVPTRRRVNARNILPLPLVDLLEADVHDDKALDGLLQGCDAVVNLIAKLQGSEAELDAVNAKLPARLAAACQRTGVKRVVHVSALGAASDAPSRYLRSKAKGEAALQGKGLTVTVLRPSVIFGDGDHITPLFASLQRRFPVLPLAGAHAKMQPVWVGDVAAAITKVLSWPATQATPTVIECAGPEVVTLGELAQQAGWAAGQARPVWALPGPLATLQAMLMELAPGEPLLSRDNLASLTVPNVASANTPGLASLGIVPQPMSAILPATLGAGQRCARLDGFRARHR</sequence>
<keyword evidence="3" id="KW-1185">Reference proteome</keyword>
<organism evidence="2 3">
    <name type="scientific">Ideonella azotifigens</name>
    <dbReference type="NCBI Taxonomy" id="513160"/>
    <lineage>
        <taxon>Bacteria</taxon>
        <taxon>Pseudomonadati</taxon>
        <taxon>Pseudomonadota</taxon>
        <taxon>Betaproteobacteria</taxon>
        <taxon>Burkholderiales</taxon>
        <taxon>Sphaerotilaceae</taxon>
        <taxon>Ideonella</taxon>
    </lineage>
</organism>
<accession>A0ABP3VH49</accession>
<dbReference type="CDD" id="cd05271">
    <property type="entry name" value="NDUFA9_like_SDR_a"/>
    <property type="match status" value="1"/>
</dbReference>
<dbReference type="SUPFAM" id="SSF51735">
    <property type="entry name" value="NAD(P)-binding Rossmann-fold domains"/>
    <property type="match status" value="1"/>
</dbReference>
<dbReference type="InterPro" id="IPR001509">
    <property type="entry name" value="Epimerase_deHydtase"/>
</dbReference>
<comment type="caution">
    <text evidence="2">The sequence shown here is derived from an EMBL/GenBank/DDBJ whole genome shotgun (WGS) entry which is preliminary data.</text>
</comment>
<protein>
    <submittedName>
        <fullName evidence="2">Complex I NDUFA9 subunit family protein</fullName>
    </submittedName>
</protein>
<feature type="domain" description="NAD-dependent epimerase/dehydratase" evidence="1">
    <location>
        <begin position="4"/>
        <end position="230"/>
    </location>
</feature>
<dbReference type="InterPro" id="IPR051207">
    <property type="entry name" value="ComplexI_NDUFA9_subunit"/>
</dbReference>